<dbReference type="InterPro" id="IPR051531">
    <property type="entry name" value="N-acetyltransferase"/>
</dbReference>
<feature type="domain" description="N-acetyltransferase" evidence="1">
    <location>
        <begin position="10"/>
        <end position="164"/>
    </location>
</feature>
<name>A0A2S1LQE1_9FLAO</name>
<keyword evidence="3" id="KW-1185">Reference proteome</keyword>
<dbReference type="EMBL" id="CP020919">
    <property type="protein sequence ID" value="AWG25967.1"/>
    <property type="molecule type" value="Genomic_DNA"/>
</dbReference>
<evidence type="ECO:0000313" key="3">
    <source>
        <dbReference type="Proteomes" id="UP000244677"/>
    </source>
</evidence>
<dbReference type="GO" id="GO:0016747">
    <property type="term" value="F:acyltransferase activity, transferring groups other than amino-acyl groups"/>
    <property type="evidence" value="ECO:0007669"/>
    <property type="project" value="InterPro"/>
</dbReference>
<organism evidence="2 3">
    <name type="scientific">Flavobacterium kingsejongi</name>
    <dbReference type="NCBI Taxonomy" id="1678728"/>
    <lineage>
        <taxon>Bacteria</taxon>
        <taxon>Pseudomonadati</taxon>
        <taxon>Bacteroidota</taxon>
        <taxon>Flavobacteriia</taxon>
        <taxon>Flavobacteriales</taxon>
        <taxon>Flavobacteriaceae</taxon>
        <taxon>Flavobacterium</taxon>
    </lineage>
</organism>
<dbReference type="PANTHER" id="PTHR43792:SF1">
    <property type="entry name" value="N-ACETYLTRANSFERASE DOMAIN-CONTAINING PROTEIN"/>
    <property type="match status" value="1"/>
</dbReference>
<proteinExistence type="predicted"/>
<accession>A0A2S1LQE1</accession>
<dbReference type="KEGG" id="fki:FK004_12410"/>
<protein>
    <recommendedName>
        <fullName evidence="1">N-acetyltransferase domain-containing protein</fullName>
    </recommendedName>
</protein>
<evidence type="ECO:0000313" key="2">
    <source>
        <dbReference type="EMBL" id="AWG25967.1"/>
    </source>
</evidence>
<dbReference type="PROSITE" id="PS51186">
    <property type="entry name" value="GNAT"/>
    <property type="match status" value="1"/>
</dbReference>
<dbReference type="OrthoDB" id="9798081at2"/>
<dbReference type="PANTHER" id="PTHR43792">
    <property type="entry name" value="GNAT FAMILY, PUTATIVE (AFU_ORTHOLOGUE AFUA_3G00765)-RELATED-RELATED"/>
    <property type="match status" value="1"/>
</dbReference>
<dbReference type="InterPro" id="IPR000182">
    <property type="entry name" value="GNAT_dom"/>
</dbReference>
<sequence>MPQQFKSERLHLRPLTPEDAAFIFTIVNTPGFLQFIGDRNVRSLSDADAYIQKIIHNSNISYWVVRTCEGEIPVGILSLIKRDHLEHRDIGFSFLPEHTGKGYAYEAAKSVIEHIVKKESDTVLLATTLSNNHASIALLERLGLRYQQPMETEKDLLLYAAPVAEL</sequence>
<reference evidence="2 3" key="1">
    <citation type="submission" date="2017-04" db="EMBL/GenBank/DDBJ databases">
        <title>Complete genome sequence of Flavobacterium kingsejong AJ004.</title>
        <authorList>
            <person name="Lee P.C."/>
        </authorList>
    </citation>
    <scope>NUCLEOTIDE SEQUENCE [LARGE SCALE GENOMIC DNA]</scope>
    <source>
        <strain evidence="2 3">AJ004</strain>
    </source>
</reference>
<dbReference type="AlphaFoldDB" id="A0A2S1LQE1"/>
<dbReference type="InterPro" id="IPR016181">
    <property type="entry name" value="Acyl_CoA_acyltransferase"/>
</dbReference>
<dbReference type="SUPFAM" id="SSF55729">
    <property type="entry name" value="Acyl-CoA N-acyltransferases (Nat)"/>
    <property type="match status" value="1"/>
</dbReference>
<gene>
    <name evidence="2" type="ORF">FK004_12410</name>
</gene>
<evidence type="ECO:0000259" key="1">
    <source>
        <dbReference type="PROSITE" id="PS51186"/>
    </source>
</evidence>
<dbReference type="Gene3D" id="3.40.630.30">
    <property type="match status" value="1"/>
</dbReference>
<dbReference type="Proteomes" id="UP000244677">
    <property type="component" value="Chromosome"/>
</dbReference>
<dbReference type="RefSeq" id="WP_108737510.1">
    <property type="nucleotide sequence ID" value="NZ_CP020919.1"/>
</dbReference>
<dbReference type="Pfam" id="PF13302">
    <property type="entry name" value="Acetyltransf_3"/>
    <property type="match status" value="1"/>
</dbReference>